<proteinExistence type="predicted"/>
<dbReference type="InterPro" id="IPR054008">
    <property type="entry name" value="Csm6_6H"/>
</dbReference>
<dbReference type="InterPro" id="IPR014082">
    <property type="entry name" value="CRISPR-assoc_prot_Cas02710"/>
</dbReference>
<evidence type="ECO:0000313" key="2">
    <source>
        <dbReference type="EMBL" id="RLC37249.1"/>
    </source>
</evidence>
<protein>
    <submittedName>
        <fullName evidence="2">TIGR02710 family CRISPR-associated protein</fullName>
    </submittedName>
</protein>
<feature type="domain" description="Csm6 6H" evidence="1">
    <location>
        <begin position="157"/>
        <end position="218"/>
    </location>
</feature>
<dbReference type="EMBL" id="QMNG01000008">
    <property type="protein sequence ID" value="RLC37249.1"/>
    <property type="molecule type" value="Genomic_DNA"/>
</dbReference>
<sequence>MKKVAVFMTVGTGMREDRKKGMKDQAHGISYFINEIKPDKIVFFVSKESKETINYVEGINENDYEIVLLNDINNITEISREIFNKVLEYEKMGYEIKMNYTFGTKTMTTAISFISVLKKKDLYLVGGQRGKDGTPVPGTEEVKKQSLHVIYDIFLLDKVKELFNSYNFSEALNSLNNIVIFDNLQTGHSREDYENLIKGYTEWDKFNHKEAIKYLENNSLIPKQQGYRIKRLIYLADKDAKEEIKEYHAHLLSDLINNAKRRIEEGKYDDAVARLYRVIEFIAQSKLFIKHDINTSDVDILLLPGELQEKYKKMEENGKIRLGLKKSYELLRDMNEEIGKRFFENEEIQKILSMRNNSILAHGFGPVTKEQAEKFFEITKEFLTTEIKETEQFMEELKFIKL</sequence>
<dbReference type="NCBIfam" id="TIGR02710">
    <property type="entry name" value="TIGR02710 family CRISPR-associated CARF protein"/>
    <property type="match status" value="1"/>
</dbReference>
<dbReference type="Gene3D" id="3.40.50.10770">
    <property type="entry name" value="Hypothetical protein VC1899 like domain (Restriction endonuclease-like)"/>
    <property type="match status" value="1"/>
</dbReference>
<organism evidence="2 3">
    <name type="scientific">candidate division Kazan bacterium</name>
    <dbReference type="NCBI Taxonomy" id="2202143"/>
    <lineage>
        <taxon>Bacteria</taxon>
        <taxon>Bacteria division Kazan-3B-28</taxon>
    </lineage>
</organism>
<name>A0A420ZCP5_UNCK3</name>
<accession>A0A420ZCP5</accession>
<evidence type="ECO:0000259" key="1">
    <source>
        <dbReference type="Pfam" id="PF22205"/>
    </source>
</evidence>
<dbReference type="AlphaFoldDB" id="A0A420ZCP5"/>
<dbReference type="Pfam" id="PF09670">
    <property type="entry name" value="Cas_Cas02710"/>
    <property type="match status" value="1"/>
</dbReference>
<dbReference type="Pfam" id="PF22205">
    <property type="entry name" value="Csm6_6H"/>
    <property type="match status" value="1"/>
</dbReference>
<gene>
    <name evidence="2" type="ORF">DRH29_02695</name>
</gene>
<evidence type="ECO:0000313" key="3">
    <source>
        <dbReference type="Proteomes" id="UP000281261"/>
    </source>
</evidence>
<comment type="caution">
    <text evidence="2">The sequence shown here is derived from an EMBL/GenBank/DDBJ whole genome shotgun (WGS) entry which is preliminary data.</text>
</comment>
<reference evidence="2 3" key="1">
    <citation type="submission" date="2018-06" db="EMBL/GenBank/DDBJ databases">
        <title>Extensive metabolic versatility and redundancy in microbially diverse, dynamic hydrothermal sediments.</title>
        <authorList>
            <person name="Dombrowski N."/>
            <person name="Teske A."/>
            <person name="Baker B.J."/>
        </authorList>
    </citation>
    <scope>NUCLEOTIDE SEQUENCE [LARGE SCALE GENOMIC DNA]</scope>
    <source>
        <strain evidence="2">B79_G16</strain>
    </source>
</reference>
<dbReference type="Proteomes" id="UP000281261">
    <property type="component" value="Unassembled WGS sequence"/>
</dbReference>